<keyword evidence="3" id="KW-1185">Reference proteome</keyword>
<accession>A0ABS5K107</accession>
<reference evidence="2 3" key="1">
    <citation type="journal article" date="2015" name="Int. J. Syst. Evol. Microbiol.">
        <title>Carboxylicivirga linearis sp. nov., isolated from a sea cucumber culture pond.</title>
        <authorList>
            <person name="Wang F.Q."/>
            <person name="Zhou Y.X."/>
            <person name="Lin X.Z."/>
            <person name="Chen G.J."/>
            <person name="Du Z.J."/>
        </authorList>
    </citation>
    <scope>NUCLEOTIDE SEQUENCE [LARGE SCALE GENOMIC DNA]</scope>
    <source>
        <strain evidence="2 3">FB218</strain>
    </source>
</reference>
<organism evidence="2 3">
    <name type="scientific">Carboxylicivirga linearis</name>
    <dbReference type="NCBI Taxonomy" id="1628157"/>
    <lineage>
        <taxon>Bacteria</taxon>
        <taxon>Pseudomonadati</taxon>
        <taxon>Bacteroidota</taxon>
        <taxon>Bacteroidia</taxon>
        <taxon>Marinilabiliales</taxon>
        <taxon>Marinilabiliaceae</taxon>
        <taxon>Carboxylicivirga</taxon>
    </lineage>
</organism>
<dbReference type="EMBL" id="JAGUCO010000030">
    <property type="protein sequence ID" value="MBS2100836.1"/>
    <property type="molecule type" value="Genomic_DNA"/>
</dbReference>
<sequence length="235" mass="27704">MNTKVCVECGKTFKAKRSDATCCSDKCRSSFNYKRKERKNHKMQFDSNSDILNTSEMEIELSGKLELTHLNERIGSFEKHILRIKDEIRTHESKSDDLNHHMVTLKQQIVTMEMGDKLQLKKRAEMSDFALYNNYLNTDYQTAKQNGDKYAKSRLKTKDDVESKFNQELKLQILNYRSKLSAQLEKLNWELQGLQDHIDSLKIEQEQYIAKTTELVHEMRFYEARILKYESLLTG</sequence>
<evidence type="ECO:0000256" key="1">
    <source>
        <dbReference type="SAM" id="Coils"/>
    </source>
</evidence>
<evidence type="ECO:0000313" key="3">
    <source>
        <dbReference type="Proteomes" id="UP000708576"/>
    </source>
</evidence>
<protein>
    <submittedName>
        <fullName evidence="2">Uncharacterized protein</fullName>
    </submittedName>
</protein>
<feature type="coiled-coil region" evidence="1">
    <location>
        <begin position="166"/>
        <end position="211"/>
    </location>
</feature>
<name>A0ABS5K107_9BACT</name>
<evidence type="ECO:0000313" key="2">
    <source>
        <dbReference type="EMBL" id="MBS2100836.1"/>
    </source>
</evidence>
<dbReference type="RefSeq" id="WP_212219466.1">
    <property type="nucleotide sequence ID" value="NZ_JAGUCO010000030.1"/>
</dbReference>
<dbReference type="Proteomes" id="UP000708576">
    <property type="component" value="Unassembled WGS sequence"/>
</dbReference>
<proteinExistence type="predicted"/>
<comment type="caution">
    <text evidence="2">The sequence shown here is derived from an EMBL/GenBank/DDBJ whole genome shotgun (WGS) entry which is preliminary data.</text>
</comment>
<gene>
    <name evidence="2" type="ORF">KEM10_21295</name>
</gene>
<keyword evidence="1" id="KW-0175">Coiled coil</keyword>